<evidence type="ECO:0000313" key="1">
    <source>
        <dbReference type="EMBL" id="ALO63174.1"/>
    </source>
</evidence>
<organism evidence="1">
    <name type="scientific">Chloromonas perforata</name>
    <dbReference type="NCBI Taxonomy" id="51730"/>
    <lineage>
        <taxon>Eukaryota</taxon>
        <taxon>Viridiplantae</taxon>
        <taxon>Chlorophyta</taxon>
        <taxon>core chlorophytes</taxon>
        <taxon>Chlorophyceae</taxon>
        <taxon>CS clade</taxon>
        <taxon>Chlamydomonadales</taxon>
        <taxon>Chlamydomonadaceae</taxon>
        <taxon>Chloromonadinia</taxon>
        <taxon>Chloromonas</taxon>
    </lineage>
</organism>
<sequence>MRFNFRCVVTGETANLVCHHLNSWDWCITVEGRYDINNGVVVTKEIHDKFHKVYGGGQNTPSQFNDFLKKNYNLTENSWQHGNHEPSLTTEKLQERRLTQAQQLHESLLKLIKSRNHVLVSGVYENSTSIIEVRCLIHNPLSPEEEDDISSSKVNQKEGKESVVRIITHKTTATNYKKSKTGMPCCGRAIQSQVTAYHNTL</sequence>
<protein>
    <submittedName>
        <fullName evidence="1">Putative HNH homing endonuclease</fullName>
    </submittedName>
</protein>
<geneLocation type="chloroplast" evidence="1"/>
<accession>A0A0S2LPI5</accession>
<keyword evidence="1" id="KW-0150">Chloroplast</keyword>
<gene>
    <name evidence="1" type="primary">orf201</name>
</gene>
<proteinExistence type="predicted"/>
<keyword evidence="1" id="KW-0255">Endonuclease</keyword>
<keyword evidence="1" id="KW-0934">Plastid</keyword>
<reference evidence="1" key="1">
    <citation type="journal article" date="2015" name="BMC Evol. Biol.">
        <title>Chloroplast phylogenomic analysis of chlorophyte green algae identifies a novel lineage sister to the Sphaeropleales (Chlorophyceae).</title>
        <authorList>
            <person name="Lemieux C."/>
            <person name="Vincent A.T."/>
            <person name="Labarre A."/>
            <person name="Otis C."/>
            <person name="Turmel M."/>
        </authorList>
    </citation>
    <scope>NUCLEOTIDE SEQUENCE</scope>
</reference>
<name>A0A0S2LPI5_9CHLO</name>
<dbReference type="EMBL" id="KT625416">
    <property type="protein sequence ID" value="ALO63174.1"/>
    <property type="molecule type" value="Genomic_DNA"/>
</dbReference>
<dbReference type="AlphaFoldDB" id="A0A0S2LPI5"/>
<keyword evidence="1" id="KW-0378">Hydrolase</keyword>
<dbReference type="GO" id="GO:0004519">
    <property type="term" value="F:endonuclease activity"/>
    <property type="evidence" value="ECO:0007669"/>
    <property type="project" value="UniProtKB-KW"/>
</dbReference>
<keyword evidence="1" id="KW-0540">Nuclease</keyword>